<dbReference type="Gene3D" id="3.60.40.10">
    <property type="entry name" value="PPM-type phosphatase domain"/>
    <property type="match status" value="1"/>
</dbReference>
<dbReference type="Gene3D" id="3.30.565.10">
    <property type="entry name" value="Histidine kinase-like ATPase, C-terminal domain"/>
    <property type="match status" value="1"/>
</dbReference>
<dbReference type="NCBIfam" id="TIGR00229">
    <property type="entry name" value="sensory_box"/>
    <property type="match status" value="2"/>
</dbReference>
<dbReference type="InterPro" id="IPR029016">
    <property type="entry name" value="GAF-like_dom_sf"/>
</dbReference>
<keyword evidence="5" id="KW-1185">Reference proteome</keyword>
<sequence length="896" mass="96353">MSEIPAKATESEDPSEGARARAADGLASAVGGALAADGVRTGDAMWQSSPPGSIYDYIKVASFSIGPDGLVEQWSLRAEHLFGIPADRAVGMDPIEAFIDPRHRERGMRKMAEILDGREWTGVVPFRMPRGVEGECGHEGLAEVYVMPTRTEEGEKAAVCIVVDVRTLRSIETDLAASQAIFSQSPFGFLLIDPDLRVRRVNQRFASIFGGGPDDHRGRGVHDYLQRGEAERVAATLRRVLETGSSITDMHVTGFVPGSDERRHWSVNLYRVHSGSGRPIGIAWLGIDITARRAAAREAAAARRNLALLNEAGARIGNSLDLETTARQLLDVVVPGFCDLATVDLYQGLLAGDETPPGLADGSGELRRVAFASAVSDAPFAGTGVPVAVGAVHHYPFNSPCADALRTARPQTVPGEDGGLVQSTLAVPMVAHDTVVGLVQFARTKGSEPFGERDRDLAVELAARAAVCIDNARLYRREHERALILQRSLLPPGDPEASGLDIACRYLPGSVNTGRPSEVGGDWFDVIELPGHRTALVVGDVMGRGLRAAVAMGELRTAVRTLAQLDLEPAEVLSQLDEIARGLGAPGGVQQATRAARRPREADLSEVYLATCVYAVYDSVTRRCTFANAGHLPPVLVEPGEPALMLDVPPGMPLGVGGEPFEEVEVELPEGALLALYTDGLVESRDHPLDEGLQAFVSALSAPAHPSPGHHPSTTALRADSSQYLEDVCDHVLNTLDTHHGEDDIALLMARVQGLPTESVGDWTLPREPRSVGRAREYARAQLLAWDMEPLVDTTELLVSELVTNALRYGEGEIRLRLLLDRTLVCEVWDSGLVQPRRRRARDTDEGGRGLQLVGLLSAAWGSRRTPRGKTVWFELPLPGGDTTLTDPAEALLSLF</sequence>
<dbReference type="SUPFAM" id="SSF55785">
    <property type="entry name" value="PYP-like sensor domain (PAS domain)"/>
    <property type="match status" value="2"/>
</dbReference>
<dbReference type="Pfam" id="PF07228">
    <property type="entry name" value="SpoIIE"/>
    <property type="match status" value="1"/>
</dbReference>
<reference evidence="4 5" key="1">
    <citation type="submission" date="2024-10" db="EMBL/GenBank/DDBJ databases">
        <title>The Natural Products Discovery Center: Release of the First 8490 Sequenced Strains for Exploring Actinobacteria Biosynthetic Diversity.</title>
        <authorList>
            <person name="Kalkreuter E."/>
            <person name="Kautsar S.A."/>
            <person name="Yang D."/>
            <person name="Bader C.D."/>
            <person name="Teijaro C.N."/>
            <person name="Fluegel L."/>
            <person name="Davis C.M."/>
            <person name="Simpson J.R."/>
            <person name="Lauterbach L."/>
            <person name="Steele A.D."/>
            <person name="Gui C."/>
            <person name="Meng S."/>
            <person name="Li G."/>
            <person name="Viehrig K."/>
            <person name="Ye F."/>
            <person name="Su P."/>
            <person name="Kiefer A.F."/>
            <person name="Nichols A."/>
            <person name="Cepeda A.J."/>
            <person name="Yan W."/>
            <person name="Fan B."/>
            <person name="Jiang Y."/>
            <person name="Adhikari A."/>
            <person name="Zheng C.-J."/>
            <person name="Schuster L."/>
            <person name="Cowan T.M."/>
            <person name="Smanski M.J."/>
            <person name="Chevrette M.G."/>
            <person name="De Carvalho L.P.S."/>
            <person name="Shen B."/>
        </authorList>
    </citation>
    <scope>NUCLEOTIDE SEQUENCE [LARGE SCALE GENOMIC DNA]</scope>
    <source>
        <strain evidence="4 5">NPDC007066</strain>
    </source>
</reference>
<dbReference type="CDD" id="cd00130">
    <property type="entry name" value="PAS"/>
    <property type="match status" value="1"/>
</dbReference>
<dbReference type="SMART" id="SM00065">
    <property type="entry name" value="GAF"/>
    <property type="match status" value="1"/>
</dbReference>
<dbReference type="Gene3D" id="3.30.450.40">
    <property type="match status" value="1"/>
</dbReference>
<dbReference type="Pfam" id="PF08448">
    <property type="entry name" value="PAS_4"/>
    <property type="match status" value="1"/>
</dbReference>
<dbReference type="InterPro" id="IPR003594">
    <property type="entry name" value="HATPase_dom"/>
</dbReference>
<dbReference type="InterPro" id="IPR035965">
    <property type="entry name" value="PAS-like_dom_sf"/>
</dbReference>
<name>A0ABW6LBI6_9ACTN</name>
<dbReference type="PANTHER" id="PTHR43156:SF2">
    <property type="entry name" value="STAGE II SPORULATION PROTEIN E"/>
    <property type="match status" value="1"/>
</dbReference>
<protein>
    <submittedName>
        <fullName evidence="4">SpoIIE family protein phosphatase</fullName>
    </submittedName>
</protein>
<organism evidence="4 5">
    <name type="scientific">Streptomyces massasporeus</name>
    <dbReference type="NCBI Taxonomy" id="67324"/>
    <lineage>
        <taxon>Bacteria</taxon>
        <taxon>Bacillati</taxon>
        <taxon>Actinomycetota</taxon>
        <taxon>Actinomycetes</taxon>
        <taxon>Kitasatosporales</taxon>
        <taxon>Streptomycetaceae</taxon>
        <taxon>Streptomyces</taxon>
    </lineage>
</organism>
<dbReference type="Gene3D" id="3.30.450.20">
    <property type="entry name" value="PAS domain"/>
    <property type="match status" value="2"/>
</dbReference>
<evidence type="ECO:0000256" key="1">
    <source>
        <dbReference type="ARBA" id="ARBA00022801"/>
    </source>
</evidence>
<feature type="domain" description="PAS" evidence="3">
    <location>
        <begin position="174"/>
        <end position="244"/>
    </location>
</feature>
<evidence type="ECO:0000313" key="4">
    <source>
        <dbReference type="EMBL" id="MFE9225825.1"/>
    </source>
</evidence>
<evidence type="ECO:0000313" key="5">
    <source>
        <dbReference type="Proteomes" id="UP001601288"/>
    </source>
</evidence>
<dbReference type="InterPro" id="IPR001932">
    <property type="entry name" value="PPM-type_phosphatase-like_dom"/>
</dbReference>
<dbReference type="RefSeq" id="WP_358286368.1">
    <property type="nucleotide sequence ID" value="NZ_JBEYGJ010000026.1"/>
</dbReference>
<dbReference type="PANTHER" id="PTHR43156">
    <property type="entry name" value="STAGE II SPORULATION PROTEIN E-RELATED"/>
    <property type="match status" value="1"/>
</dbReference>
<dbReference type="Proteomes" id="UP001601288">
    <property type="component" value="Unassembled WGS sequence"/>
</dbReference>
<dbReference type="InterPro" id="IPR003018">
    <property type="entry name" value="GAF"/>
</dbReference>
<dbReference type="InterPro" id="IPR013656">
    <property type="entry name" value="PAS_4"/>
</dbReference>
<gene>
    <name evidence="4" type="ORF">ACFYM3_14545</name>
</gene>
<dbReference type="CDD" id="cd16936">
    <property type="entry name" value="HATPase_RsbW-like"/>
    <property type="match status" value="1"/>
</dbReference>
<evidence type="ECO:0000259" key="3">
    <source>
        <dbReference type="PROSITE" id="PS50112"/>
    </source>
</evidence>
<proteinExistence type="predicted"/>
<dbReference type="Pfam" id="PF13581">
    <property type="entry name" value="HATPase_c_2"/>
    <property type="match status" value="1"/>
</dbReference>
<keyword evidence="1" id="KW-0378">Hydrolase</keyword>
<feature type="region of interest" description="Disordered" evidence="2">
    <location>
        <begin position="1"/>
        <end position="23"/>
    </location>
</feature>
<dbReference type="InterPro" id="IPR036457">
    <property type="entry name" value="PPM-type-like_dom_sf"/>
</dbReference>
<dbReference type="SMART" id="SM00091">
    <property type="entry name" value="PAS"/>
    <property type="match status" value="2"/>
</dbReference>
<evidence type="ECO:0000256" key="2">
    <source>
        <dbReference type="SAM" id="MobiDB-lite"/>
    </source>
</evidence>
<dbReference type="Pfam" id="PF13185">
    <property type="entry name" value="GAF_2"/>
    <property type="match status" value="1"/>
</dbReference>
<dbReference type="InterPro" id="IPR000014">
    <property type="entry name" value="PAS"/>
</dbReference>
<accession>A0ABW6LBI6</accession>
<feature type="domain" description="PAS" evidence="3">
    <location>
        <begin position="63"/>
        <end position="118"/>
    </location>
</feature>
<dbReference type="EMBL" id="JBIAFP010000007">
    <property type="protein sequence ID" value="MFE9225825.1"/>
    <property type="molecule type" value="Genomic_DNA"/>
</dbReference>
<dbReference type="SUPFAM" id="SSF55781">
    <property type="entry name" value="GAF domain-like"/>
    <property type="match status" value="1"/>
</dbReference>
<dbReference type="SUPFAM" id="SSF81606">
    <property type="entry name" value="PP2C-like"/>
    <property type="match status" value="1"/>
</dbReference>
<dbReference type="InterPro" id="IPR036890">
    <property type="entry name" value="HATPase_C_sf"/>
</dbReference>
<dbReference type="PROSITE" id="PS50112">
    <property type="entry name" value="PAS"/>
    <property type="match status" value="2"/>
</dbReference>
<dbReference type="SUPFAM" id="SSF55874">
    <property type="entry name" value="ATPase domain of HSP90 chaperone/DNA topoisomerase II/histidine kinase"/>
    <property type="match status" value="1"/>
</dbReference>
<dbReference type="SMART" id="SM00331">
    <property type="entry name" value="PP2C_SIG"/>
    <property type="match status" value="1"/>
</dbReference>
<comment type="caution">
    <text evidence="4">The sequence shown here is derived from an EMBL/GenBank/DDBJ whole genome shotgun (WGS) entry which is preliminary data.</text>
</comment>
<dbReference type="InterPro" id="IPR052016">
    <property type="entry name" value="Bact_Sigma-Reg"/>
</dbReference>